<reference evidence="11 12" key="1">
    <citation type="journal article" date="2016" name="Nat. Commun.">
        <title>Thousands of microbial genomes shed light on interconnected biogeochemical processes in an aquifer system.</title>
        <authorList>
            <person name="Anantharaman K."/>
            <person name="Brown C.T."/>
            <person name="Hug L.A."/>
            <person name="Sharon I."/>
            <person name="Castelle C.J."/>
            <person name="Probst A.J."/>
            <person name="Thomas B.C."/>
            <person name="Singh A."/>
            <person name="Wilkins M.J."/>
            <person name="Karaoz U."/>
            <person name="Brodie E.L."/>
            <person name="Williams K.H."/>
            <person name="Hubbard S.S."/>
            <person name="Banfield J.F."/>
        </authorList>
    </citation>
    <scope>NUCLEOTIDE SEQUENCE [LARGE SCALE GENOMIC DNA]</scope>
</reference>
<evidence type="ECO:0000256" key="3">
    <source>
        <dbReference type="ARBA" id="ARBA00012371"/>
    </source>
</evidence>
<comment type="similarity">
    <text evidence="2 9">Belongs to the NAD(P)-dependent epimerase/dehydratase family. Fucose synthase subfamily.</text>
</comment>
<evidence type="ECO:0000259" key="10">
    <source>
        <dbReference type="Pfam" id="PF01370"/>
    </source>
</evidence>
<gene>
    <name evidence="9" type="primary">fcl</name>
    <name evidence="11" type="ORF">A3C87_03100</name>
</gene>
<comment type="catalytic activity">
    <reaction evidence="8 9">
        <text>GDP-beta-L-fucose + NADP(+) = GDP-4-dehydro-alpha-D-rhamnose + NADPH + H(+)</text>
        <dbReference type="Rhea" id="RHEA:18885"/>
        <dbReference type="ChEBI" id="CHEBI:15378"/>
        <dbReference type="ChEBI" id="CHEBI:57273"/>
        <dbReference type="ChEBI" id="CHEBI:57783"/>
        <dbReference type="ChEBI" id="CHEBI:57964"/>
        <dbReference type="ChEBI" id="CHEBI:58349"/>
        <dbReference type="EC" id="1.1.1.271"/>
    </reaction>
</comment>
<evidence type="ECO:0000256" key="7">
    <source>
        <dbReference type="ARBA" id="ARBA00023268"/>
    </source>
</evidence>
<dbReference type="Pfam" id="PF01370">
    <property type="entry name" value="Epimerase"/>
    <property type="match status" value="1"/>
</dbReference>
<dbReference type="HAMAP" id="MF_00956">
    <property type="entry name" value="GDP_fucose_synth"/>
    <property type="match status" value="1"/>
</dbReference>
<dbReference type="GO" id="GO:0042351">
    <property type="term" value="P:'de novo' GDP-L-fucose biosynthetic process"/>
    <property type="evidence" value="ECO:0007669"/>
    <property type="project" value="UniProtKB-UniRule"/>
</dbReference>
<dbReference type="FunFam" id="3.40.50.720:FF:000101">
    <property type="entry name" value="GDP-L-fucose synthase"/>
    <property type="match status" value="1"/>
</dbReference>
<comment type="caution">
    <text evidence="9">Lacks conserved residue(s) required for the propagation of feature annotation.</text>
</comment>
<dbReference type="Gene3D" id="3.40.50.720">
    <property type="entry name" value="NAD(P)-binding Rossmann-like Domain"/>
    <property type="match status" value="1"/>
</dbReference>
<dbReference type="PANTHER" id="PTHR43238">
    <property type="entry name" value="GDP-L-FUCOSE SYNTHASE"/>
    <property type="match status" value="1"/>
</dbReference>
<dbReference type="Gene3D" id="3.90.25.10">
    <property type="entry name" value="UDP-galactose 4-epimerase, domain 1"/>
    <property type="match status" value="1"/>
</dbReference>
<evidence type="ECO:0000256" key="4">
    <source>
        <dbReference type="ARBA" id="ARBA00022857"/>
    </source>
</evidence>
<organism evidence="11 12">
    <name type="scientific">Candidatus Kaiserbacteria bacterium RIFCSPHIGHO2_02_FULL_49_34</name>
    <dbReference type="NCBI Taxonomy" id="1798491"/>
    <lineage>
        <taxon>Bacteria</taxon>
        <taxon>Candidatus Kaiseribacteriota</taxon>
    </lineage>
</organism>
<evidence type="ECO:0000256" key="5">
    <source>
        <dbReference type="ARBA" id="ARBA00023002"/>
    </source>
</evidence>
<dbReference type="GO" id="GO:0070401">
    <property type="term" value="F:NADP+ binding"/>
    <property type="evidence" value="ECO:0007669"/>
    <property type="project" value="UniProtKB-UniRule"/>
</dbReference>
<evidence type="ECO:0000256" key="6">
    <source>
        <dbReference type="ARBA" id="ARBA00023235"/>
    </source>
</evidence>
<feature type="binding site" evidence="9">
    <location>
        <begin position="164"/>
        <end position="167"/>
    </location>
    <ligand>
        <name>NADP(+)</name>
        <dbReference type="ChEBI" id="CHEBI:58349"/>
    </ligand>
</feature>
<dbReference type="UniPathway" id="UPA00128">
    <property type="reaction ID" value="UER00191"/>
</dbReference>
<dbReference type="AlphaFoldDB" id="A0A1F6DJA8"/>
<evidence type="ECO:0000256" key="8">
    <source>
        <dbReference type="ARBA" id="ARBA00051935"/>
    </source>
</evidence>
<feature type="site" description="Important for catalytic activity" evidence="9">
    <location>
        <position position="108"/>
    </location>
</feature>
<feature type="domain" description="NAD-dependent epimerase/dehydratase" evidence="10">
    <location>
        <begin position="7"/>
        <end position="238"/>
    </location>
</feature>
<dbReference type="InterPro" id="IPR001509">
    <property type="entry name" value="Epimerase_deHydtase"/>
</dbReference>
<name>A0A1F6DJA8_9BACT</name>
<dbReference type="InterPro" id="IPR028614">
    <property type="entry name" value="GDP_fucose/colitose_synth"/>
</dbReference>
<dbReference type="InterPro" id="IPR036291">
    <property type="entry name" value="NAD(P)-bd_dom_sf"/>
</dbReference>
<dbReference type="SUPFAM" id="SSF51735">
    <property type="entry name" value="NAD(P)-binding Rossmann-fold domains"/>
    <property type="match status" value="1"/>
</dbReference>
<feature type="binding site" evidence="9">
    <location>
        <position position="180"/>
    </location>
    <ligand>
        <name>NADP(+)</name>
        <dbReference type="ChEBI" id="CHEBI:58349"/>
    </ligand>
</feature>
<feature type="site" description="Important for catalytic activity" evidence="9">
    <location>
        <position position="110"/>
    </location>
</feature>
<feature type="binding site" evidence="9">
    <location>
        <position position="141"/>
    </location>
    <ligand>
        <name>NADP(+)</name>
        <dbReference type="ChEBI" id="CHEBI:58349"/>
    </ligand>
</feature>
<evidence type="ECO:0000256" key="2">
    <source>
        <dbReference type="ARBA" id="ARBA00005959"/>
    </source>
</evidence>
<dbReference type="Proteomes" id="UP000176511">
    <property type="component" value="Unassembled WGS sequence"/>
</dbReference>
<feature type="active site" description="Proton donor/acceptor" evidence="9">
    <location>
        <position position="137"/>
    </location>
</feature>
<comment type="caution">
    <text evidence="11">The sequence shown here is derived from an EMBL/GenBank/DDBJ whole genome shotgun (WGS) entry which is preliminary data.</text>
</comment>
<dbReference type="GO" id="GO:0016853">
    <property type="term" value="F:isomerase activity"/>
    <property type="evidence" value="ECO:0007669"/>
    <property type="project" value="UniProtKB-KW"/>
</dbReference>
<keyword evidence="4 9" id="KW-0521">NADP</keyword>
<evidence type="ECO:0000313" key="12">
    <source>
        <dbReference type="Proteomes" id="UP000176511"/>
    </source>
</evidence>
<keyword evidence="6 9" id="KW-0413">Isomerase</keyword>
<keyword evidence="5 9" id="KW-0560">Oxidoreductase</keyword>
<sequence>MNKNAKIFVAGHNGLVGSAIVRELERQGYTDICTATRDELDLTDTHEVLKYFATQKPTHVFLAAAKVGGITANNTFPADFILDNLRIQTNVIDASRWFEVEKLLFLGSSCIYPKLCPQPIKEEYLMTGPLEPTNDAYAIAKIAGIKMCDAYRAQYGCNFISAMPTNIYGRGDNFHPTNSHAIPQIMRKLHEAKIADAFEVRGFADGSPLREFLYVDDLARACLHLMQHYDEPGPINVGTGIDYTMRETIMLIAQIVDYKGNIIFDGNIPNGTPRKVLDVSRIHALGWHHEEMLEEGLRKTYDWFCKTPDASKRM</sequence>
<evidence type="ECO:0000256" key="9">
    <source>
        <dbReference type="HAMAP-Rule" id="MF_00956"/>
    </source>
</evidence>
<feature type="binding site" evidence="9">
    <location>
        <begin position="11"/>
        <end position="17"/>
    </location>
    <ligand>
        <name>NADP(+)</name>
        <dbReference type="ChEBI" id="CHEBI:58349"/>
    </ligand>
</feature>
<dbReference type="CDD" id="cd05239">
    <property type="entry name" value="GDP_FS_SDR_e"/>
    <property type="match status" value="1"/>
</dbReference>
<comment type="function">
    <text evidence="9">Catalyzes the two-step NADP-dependent conversion of GDP-4-dehydro-6-deoxy-D-mannose to GDP-fucose, involving an epimerase and a reductase reaction.</text>
</comment>
<evidence type="ECO:0000313" key="11">
    <source>
        <dbReference type="EMBL" id="OGG61112.1"/>
    </source>
</evidence>
<proteinExistence type="inferred from homology"/>
<feature type="binding site" evidence="9">
    <location>
        <position position="210"/>
    </location>
    <ligand>
        <name>substrate</name>
    </ligand>
</feature>
<accession>A0A1F6DJA8</accession>
<protein>
    <recommendedName>
        <fullName evidence="3 9">GDP-L-fucose synthase</fullName>
        <ecNumber evidence="3 9">1.1.1.271</ecNumber>
    </recommendedName>
    <alternativeName>
        <fullName evidence="9">GDP-4-keto-6-deoxy-D-mannose-3,5-epimerase-4-reductase</fullName>
    </alternativeName>
</protein>
<dbReference type="EC" id="1.1.1.271" evidence="3 9"/>
<dbReference type="GO" id="GO:0050577">
    <property type="term" value="F:GDP-L-fucose synthase activity"/>
    <property type="evidence" value="ECO:0007669"/>
    <property type="project" value="UniProtKB-UniRule"/>
</dbReference>
<dbReference type="STRING" id="1798491.A3C87_03100"/>
<comment type="pathway">
    <text evidence="1 9">Nucleotide-sugar biosynthesis; GDP-L-fucose biosynthesis via de novo pathway; GDP-L-fucose from GDP-alpha-D-mannose: step 2/2.</text>
</comment>
<dbReference type="EMBL" id="MFLE01000025">
    <property type="protein sequence ID" value="OGG61112.1"/>
    <property type="molecule type" value="Genomic_DNA"/>
</dbReference>
<evidence type="ECO:0000256" key="1">
    <source>
        <dbReference type="ARBA" id="ARBA00004883"/>
    </source>
</evidence>
<dbReference type="PANTHER" id="PTHR43238:SF1">
    <property type="entry name" value="GDP-L-FUCOSE SYNTHASE"/>
    <property type="match status" value="1"/>
</dbReference>
<feature type="binding site" evidence="9">
    <location>
        <begin position="106"/>
        <end position="109"/>
    </location>
    <ligand>
        <name>NADP(+)</name>
        <dbReference type="ChEBI" id="CHEBI:58349"/>
    </ligand>
</feature>
<keyword evidence="7 9" id="KW-0511">Multifunctional enzyme</keyword>
<feature type="binding site" evidence="9">
    <location>
        <position position="188"/>
    </location>
    <ligand>
        <name>substrate</name>
    </ligand>
</feature>